<evidence type="ECO:0000256" key="3">
    <source>
        <dbReference type="SAM" id="SignalP"/>
    </source>
</evidence>
<accession>A0A9X1ZN88</accession>
<sequence>MNRFCKYLLAALPVLIVCQVNATSFTDPIDGKFDMGDYLAENAYGFLPVPILLTEPALGVGGGVAGVFLHESEAEKQHRKQLAMESLDGGASLITPAITIVGGGGTENGTWFGFGAHRHSFLQDRIRYIGLLAYGNAELEIYNDLGGLLPPNRALSFDTTTQGLLEMQKLQFRVADTKLFLGIKQQYSQSTVSSSNPVIDKLLSTLIGSESAMSGLGINAEYDTRNNIFFPNKGFIVEAEYMAFRDSFGSDYNYDTATLSGEVYVPLNKKWTWAFAGDYQYFNSDTTGLPPTLKPYVNLRGVAAYRYQGDNVIAAQTQLMYHIDNRWTVSGFYGVGRTSEDAFASQDKSTDTIDAYGVGFRYSIARRYGLQMGVDIAFSGDDSAIYFQTGIGF</sequence>
<dbReference type="GO" id="GO:0019867">
    <property type="term" value="C:outer membrane"/>
    <property type="evidence" value="ECO:0007669"/>
    <property type="project" value="InterPro"/>
</dbReference>
<protein>
    <submittedName>
        <fullName evidence="5">BamA/TamA family outer membrane protein</fullName>
    </submittedName>
</protein>
<feature type="signal peptide" evidence="3">
    <location>
        <begin position="1"/>
        <end position="22"/>
    </location>
</feature>
<dbReference type="Proteomes" id="UP001139333">
    <property type="component" value="Unassembled WGS sequence"/>
</dbReference>
<evidence type="ECO:0000259" key="4">
    <source>
        <dbReference type="Pfam" id="PF01103"/>
    </source>
</evidence>
<proteinExistence type="predicted"/>
<gene>
    <name evidence="5" type="ORF">L2672_08825</name>
</gene>
<dbReference type="AlphaFoldDB" id="A0A9X1ZN88"/>
<keyword evidence="6" id="KW-1185">Reference proteome</keyword>
<dbReference type="Gene3D" id="2.40.160.50">
    <property type="entry name" value="membrane protein fhac: a member of the omp85/tpsb transporter family"/>
    <property type="match status" value="1"/>
</dbReference>
<dbReference type="RefSeq" id="WP_248995475.1">
    <property type="nucleotide sequence ID" value="NZ_JAKIKP010000005.1"/>
</dbReference>
<organism evidence="5 6">
    <name type="scientific">Shewanella gaetbuli</name>
    <dbReference type="NCBI Taxonomy" id="220752"/>
    <lineage>
        <taxon>Bacteria</taxon>
        <taxon>Pseudomonadati</taxon>
        <taxon>Pseudomonadota</taxon>
        <taxon>Gammaproteobacteria</taxon>
        <taxon>Alteromonadales</taxon>
        <taxon>Shewanellaceae</taxon>
        <taxon>Shewanella</taxon>
    </lineage>
</organism>
<dbReference type="InterPro" id="IPR000184">
    <property type="entry name" value="Bac_surfAg_D15"/>
</dbReference>
<evidence type="ECO:0000256" key="2">
    <source>
        <dbReference type="ARBA" id="ARBA00023136"/>
    </source>
</evidence>
<comment type="subcellular location">
    <subcellularLocation>
        <location evidence="1">Membrane</location>
    </subcellularLocation>
</comment>
<reference evidence="5" key="1">
    <citation type="submission" date="2022-01" db="EMBL/GenBank/DDBJ databases">
        <title>Whole genome-based taxonomy of the Shewanellaceae.</title>
        <authorList>
            <person name="Martin-Rodriguez A.J."/>
        </authorList>
    </citation>
    <scope>NUCLEOTIDE SEQUENCE</scope>
    <source>
        <strain evidence="5">DSM 16422</strain>
    </source>
</reference>
<name>A0A9X1ZN88_9GAMM</name>
<comment type="caution">
    <text evidence="5">The sequence shown here is derived from an EMBL/GenBank/DDBJ whole genome shotgun (WGS) entry which is preliminary data.</text>
</comment>
<feature type="domain" description="Bacterial surface antigen (D15)" evidence="4">
    <location>
        <begin position="177"/>
        <end position="294"/>
    </location>
</feature>
<keyword evidence="3" id="KW-0732">Signal</keyword>
<feature type="chain" id="PRO_5040914963" evidence="3">
    <location>
        <begin position="23"/>
        <end position="393"/>
    </location>
</feature>
<dbReference type="EMBL" id="JAKIKP010000005">
    <property type="protein sequence ID" value="MCL1142792.1"/>
    <property type="molecule type" value="Genomic_DNA"/>
</dbReference>
<evidence type="ECO:0000313" key="5">
    <source>
        <dbReference type="EMBL" id="MCL1142792.1"/>
    </source>
</evidence>
<evidence type="ECO:0000313" key="6">
    <source>
        <dbReference type="Proteomes" id="UP001139333"/>
    </source>
</evidence>
<keyword evidence="2" id="KW-0472">Membrane</keyword>
<dbReference type="Pfam" id="PF01103">
    <property type="entry name" value="Omp85"/>
    <property type="match status" value="1"/>
</dbReference>
<evidence type="ECO:0000256" key="1">
    <source>
        <dbReference type="ARBA" id="ARBA00004370"/>
    </source>
</evidence>